<organism evidence="2 3">
    <name type="scientific">Myxococcus llanfairpwllgwyngyllgogerychwyrndrobwllllantysiliogogogochensis</name>
    <dbReference type="NCBI Taxonomy" id="2590453"/>
    <lineage>
        <taxon>Bacteria</taxon>
        <taxon>Pseudomonadati</taxon>
        <taxon>Myxococcota</taxon>
        <taxon>Myxococcia</taxon>
        <taxon>Myxococcales</taxon>
        <taxon>Cystobacterineae</taxon>
        <taxon>Myxococcaceae</taxon>
        <taxon>Myxococcus</taxon>
    </lineage>
</organism>
<evidence type="ECO:0000256" key="1">
    <source>
        <dbReference type="SAM" id="MobiDB-lite"/>
    </source>
</evidence>
<dbReference type="NCBIfam" id="TIGR02268">
    <property type="entry name" value="Myxococcus xanthus paralogous family TIGR02268"/>
    <property type="match status" value="1"/>
</dbReference>
<feature type="compositionally biased region" description="Basic and acidic residues" evidence="1">
    <location>
        <begin position="18"/>
        <end position="28"/>
    </location>
</feature>
<comment type="caution">
    <text evidence="2">The sequence shown here is derived from an EMBL/GenBank/DDBJ whole genome shotgun (WGS) entry which is preliminary data.</text>
</comment>
<protein>
    <submittedName>
        <fullName evidence="2">DUF2381 family protein</fullName>
    </submittedName>
</protein>
<dbReference type="EMBL" id="VIFM01000155">
    <property type="protein sequence ID" value="TQF12099.1"/>
    <property type="molecule type" value="Genomic_DNA"/>
</dbReference>
<dbReference type="InterPro" id="IPR011754">
    <property type="entry name" value="Mxa_paralog_2268"/>
</dbReference>
<dbReference type="Proteomes" id="UP000315369">
    <property type="component" value="Unassembled WGS sequence"/>
</dbReference>
<dbReference type="AlphaFoldDB" id="A0A540WSX7"/>
<dbReference type="Pfam" id="PF09544">
    <property type="entry name" value="DUF2381"/>
    <property type="match status" value="1"/>
</dbReference>
<gene>
    <name evidence="2" type="ORF">FJV41_30915</name>
</gene>
<feature type="region of interest" description="Disordered" evidence="1">
    <location>
        <begin position="1"/>
        <end position="54"/>
    </location>
</feature>
<keyword evidence="3" id="KW-1185">Reference proteome</keyword>
<reference evidence="2 3" key="1">
    <citation type="submission" date="2019-06" db="EMBL/GenBank/DDBJ databases">
        <authorList>
            <person name="Livingstone P."/>
            <person name="Whitworth D."/>
        </authorList>
    </citation>
    <scope>NUCLEOTIDE SEQUENCE [LARGE SCALE GENOMIC DNA]</scope>
    <source>
        <strain evidence="2 3">AM401</strain>
    </source>
</reference>
<accession>A0A540WSX7</accession>
<evidence type="ECO:0000313" key="2">
    <source>
        <dbReference type="EMBL" id="TQF12099.1"/>
    </source>
</evidence>
<dbReference type="OrthoDB" id="5522147at2"/>
<sequence>MRTSPSASLESRPIWTGRSERSAEERNSSRTSTSPPPGSMAESSRHESRARATLSACHMSTPIREGCMAFPPRQAATMTMASWPTSSPCAPWVVSRRPVTRRISTSRPRPLLPLMMCLVAMSMRSGPALAQSHTSSSSSEVRRIDLGTRQGPAPAEIFIRPGGTTALLFDTSLARDAVTLEGRERFHRVVMSEDALVLLPSDKLQEGTRLRLTLRFEDGSTPREANFLLVVAPGHFDAQVEVVSDPPRVRNNRTETAQLKGELLRLREENARLRAEQGPTGLTGLFATGLLNEQGILGNTLGQDLSTAQSILSRETEAQVFRSISRVAVALVMASAGHHLPWTASRATLRDTLGRRAHELRAWQSKPLTAGDIEVLLILETEASPDELQGTYTLELRDGNDSRAVIIGPVNFPRM</sequence>
<name>A0A540WSX7_9BACT</name>
<evidence type="ECO:0000313" key="3">
    <source>
        <dbReference type="Proteomes" id="UP000315369"/>
    </source>
</evidence>
<proteinExistence type="predicted"/>